<proteinExistence type="predicted"/>
<evidence type="ECO:0000313" key="2">
    <source>
        <dbReference type="Proteomes" id="UP000798662"/>
    </source>
</evidence>
<dbReference type="EMBL" id="CM020620">
    <property type="protein sequence ID" value="KAK1867613.1"/>
    <property type="molecule type" value="Genomic_DNA"/>
</dbReference>
<organism evidence="1 2">
    <name type="scientific">Pyropia yezoensis</name>
    <name type="common">Susabi-nori</name>
    <name type="synonym">Porphyra yezoensis</name>
    <dbReference type="NCBI Taxonomy" id="2788"/>
    <lineage>
        <taxon>Eukaryota</taxon>
        <taxon>Rhodophyta</taxon>
        <taxon>Bangiophyceae</taxon>
        <taxon>Bangiales</taxon>
        <taxon>Bangiaceae</taxon>
        <taxon>Pyropia</taxon>
    </lineage>
</organism>
<name>A0ACC3CCR2_PYRYE</name>
<reference evidence="1" key="1">
    <citation type="submission" date="2019-11" db="EMBL/GenBank/DDBJ databases">
        <title>Nori genome reveals adaptations in red seaweeds to the harsh intertidal environment.</title>
        <authorList>
            <person name="Wang D."/>
            <person name="Mao Y."/>
        </authorList>
    </citation>
    <scope>NUCLEOTIDE SEQUENCE</scope>
    <source>
        <tissue evidence="1">Gametophyte</tissue>
    </source>
</reference>
<keyword evidence="2" id="KW-1185">Reference proteome</keyword>
<evidence type="ECO:0000313" key="1">
    <source>
        <dbReference type="EMBL" id="KAK1867613.1"/>
    </source>
</evidence>
<dbReference type="Proteomes" id="UP000798662">
    <property type="component" value="Chromosome 3"/>
</dbReference>
<sequence length="336" mass="34481">MDETGLDFLFDSGGPRAALVRSYAAVVEGGGGLAVTFTSNVPNAIVSAIEVHRWSAMDGDDDGAGDDIGASGDDGAGDSSGADGADGAGTDDRACNDDGADCEDGAVGDDAQISDDEGAPAAEVEENEPAAVSPATLRLNVGGHGVAGYTLDTPYVTNGPATRTWTSATEVSTAVPYATPAAIYATQQWGKEVAYTFLLLAGTYTLRLHFAELYRSVAVEGRRVFSIAARGRGDRVTLDNVDVFASARWATAYSRTLSVAVVGSGGLHLLLKSSVEHAMVQGIEAMDAAGASATPPVVIPVPPDAHDATGDPGGAPPRLLMTTVRTRSLTLSHRLW</sequence>
<protein>
    <submittedName>
        <fullName evidence="1">Uncharacterized protein</fullName>
    </submittedName>
</protein>
<accession>A0ACC3CCR2</accession>
<comment type="caution">
    <text evidence="1">The sequence shown here is derived from an EMBL/GenBank/DDBJ whole genome shotgun (WGS) entry which is preliminary data.</text>
</comment>
<gene>
    <name evidence="1" type="ORF">I4F81_010119</name>
</gene>